<dbReference type="InterPro" id="IPR036908">
    <property type="entry name" value="RlpA-like_sf"/>
</dbReference>
<reference evidence="3" key="1">
    <citation type="submission" date="2017-01" db="EMBL/GenBank/DDBJ databases">
        <authorList>
            <person name="Varghese N."/>
            <person name="Submissions S."/>
        </authorList>
    </citation>
    <scope>NUCLEOTIDE SEQUENCE [LARGE SCALE GENOMIC DNA]</scope>
    <source>
        <strain evidence="3">DSM 21054</strain>
    </source>
</reference>
<dbReference type="PROSITE" id="PS51257">
    <property type="entry name" value="PROKAR_LIPOPROTEIN"/>
    <property type="match status" value="1"/>
</dbReference>
<gene>
    <name evidence="2" type="ORF">SAMN05421788_1011068</name>
</gene>
<dbReference type="Gene3D" id="2.40.40.10">
    <property type="entry name" value="RlpA-like domain"/>
    <property type="match status" value="1"/>
</dbReference>
<dbReference type="EMBL" id="FTOR01000001">
    <property type="protein sequence ID" value="SIS76259.1"/>
    <property type="molecule type" value="Genomic_DNA"/>
</dbReference>
<feature type="chain" id="PRO_5030023254" description="Lipoprotein" evidence="1">
    <location>
        <begin position="23"/>
        <end position="119"/>
    </location>
</feature>
<dbReference type="Proteomes" id="UP000186917">
    <property type="component" value="Unassembled WGS sequence"/>
</dbReference>
<protein>
    <recommendedName>
        <fullName evidence="4">Lipoprotein</fullName>
    </recommendedName>
</protein>
<dbReference type="RefSeq" id="WP_144263974.1">
    <property type="nucleotide sequence ID" value="NZ_AP017422.1"/>
</dbReference>
<evidence type="ECO:0000313" key="3">
    <source>
        <dbReference type="Proteomes" id="UP000186917"/>
    </source>
</evidence>
<name>A0A173MPR3_9BACT</name>
<feature type="signal peptide" evidence="1">
    <location>
        <begin position="1"/>
        <end position="22"/>
    </location>
</feature>
<accession>A0A173MPR3</accession>
<evidence type="ECO:0000313" key="2">
    <source>
        <dbReference type="EMBL" id="SIS76259.1"/>
    </source>
</evidence>
<dbReference type="STRING" id="477680.SAMN05421788_1011068"/>
<dbReference type="OrthoDB" id="676334at2"/>
<dbReference type="AlphaFoldDB" id="A0A173MPR3"/>
<proteinExistence type="predicted"/>
<organism evidence="2 3">
    <name type="scientific">Filimonas lacunae</name>
    <dbReference type="NCBI Taxonomy" id="477680"/>
    <lineage>
        <taxon>Bacteria</taxon>
        <taxon>Pseudomonadati</taxon>
        <taxon>Bacteroidota</taxon>
        <taxon>Chitinophagia</taxon>
        <taxon>Chitinophagales</taxon>
        <taxon>Chitinophagaceae</taxon>
        <taxon>Filimonas</taxon>
    </lineage>
</organism>
<evidence type="ECO:0008006" key="4">
    <source>
        <dbReference type="Google" id="ProtNLM"/>
    </source>
</evidence>
<keyword evidence="3" id="KW-1185">Reference proteome</keyword>
<evidence type="ECO:0000256" key="1">
    <source>
        <dbReference type="SAM" id="SignalP"/>
    </source>
</evidence>
<sequence length="119" mass="13089">MKRFSVALLAMLPLFLISCQSARVQSGKAIYCPGVQLEKVSSQGEMISDFDWQNVSGEKTYVSITNLQNGKRTRTQILMRKMTGTGSVVVSINKNAAEALGMAQTGMAPVEIRYIKRTL</sequence>
<keyword evidence="1" id="KW-0732">Signal</keyword>
<dbReference type="KEGG" id="fln:FLA_5685"/>